<sequence length="57" mass="5554">MNYLGGFLMLAAGVGLAVAMLGLALQLLDPVTGGAGLALAVVVGVAGADLVARWEVS</sequence>
<accession>A0A6J5KNS6</accession>
<proteinExistence type="predicted"/>
<gene>
    <name evidence="2" type="ORF">UFOVP37_84</name>
</gene>
<dbReference type="EMBL" id="LR796163">
    <property type="protein sequence ID" value="CAB4122906.1"/>
    <property type="molecule type" value="Genomic_DNA"/>
</dbReference>
<organism evidence="2">
    <name type="scientific">uncultured Caudovirales phage</name>
    <dbReference type="NCBI Taxonomy" id="2100421"/>
    <lineage>
        <taxon>Viruses</taxon>
        <taxon>Duplodnaviria</taxon>
        <taxon>Heunggongvirae</taxon>
        <taxon>Uroviricota</taxon>
        <taxon>Caudoviricetes</taxon>
        <taxon>Peduoviridae</taxon>
        <taxon>Maltschvirus</taxon>
        <taxon>Maltschvirus maltsch</taxon>
    </lineage>
</organism>
<evidence type="ECO:0000313" key="2">
    <source>
        <dbReference type="EMBL" id="CAB4122906.1"/>
    </source>
</evidence>
<feature type="transmembrane region" description="Helical" evidence="1">
    <location>
        <begin position="34"/>
        <end position="52"/>
    </location>
</feature>
<evidence type="ECO:0000256" key="1">
    <source>
        <dbReference type="SAM" id="Phobius"/>
    </source>
</evidence>
<keyword evidence="1" id="KW-0472">Membrane</keyword>
<feature type="transmembrane region" description="Helical" evidence="1">
    <location>
        <begin position="7"/>
        <end position="28"/>
    </location>
</feature>
<reference evidence="2" key="1">
    <citation type="submission" date="2020-04" db="EMBL/GenBank/DDBJ databases">
        <authorList>
            <person name="Chiriac C."/>
            <person name="Salcher M."/>
            <person name="Ghai R."/>
            <person name="Kavagutti S V."/>
        </authorList>
    </citation>
    <scope>NUCLEOTIDE SEQUENCE</scope>
</reference>
<name>A0A6J5KNS6_9CAUD</name>
<keyword evidence="1" id="KW-0812">Transmembrane</keyword>
<protein>
    <submittedName>
        <fullName evidence="2">Uncharacterized protein</fullName>
    </submittedName>
</protein>
<keyword evidence="1" id="KW-1133">Transmembrane helix</keyword>